<dbReference type="Pfam" id="PF13584">
    <property type="entry name" value="BatD"/>
    <property type="match status" value="2"/>
</dbReference>
<dbReference type="PANTHER" id="PTHR40940:SF1">
    <property type="entry name" value="PROTEIN BATD"/>
    <property type="match status" value="1"/>
</dbReference>
<dbReference type="InterPro" id="IPR025738">
    <property type="entry name" value="BatD"/>
</dbReference>
<keyword evidence="1" id="KW-0472">Membrane</keyword>
<evidence type="ECO:0000313" key="4">
    <source>
        <dbReference type="Proteomes" id="UP001382455"/>
    </source>
</evidence>
<dbReference type="RefSeq" id="WP_336434676.1">
    <property type="nucleotide sequence ID" value="NZ_JBAWKS010000001.1"/>
</dbReference>
<organism evidence="3 4">
    <name type="scientific">Pseudoalteromonas spongiae</name>
    <dbReference type="NCBI Taxonomy" id="298657"/>
    <lineage>
        <taxon>Bacteria</taxon>
        <taxon>Pseudomonadati</taxon>
        <taxon>Pseudomonadota</taxon>
        <taxon>Gammaproteobacteria</taxon>
        <taxon>Alteromonadales</taxon>
        <taxon>Pseudoalteromonadaceae</taxon>
        <taxon>Pseudoalteromonas</taxon>
    </lineage>
</organism>
<feature type="transmembrane region" description="Helical" evidence="1">
    <location>
        <begin position="405"/>
        <end position="427"/>
    </location>
</feature>
<feature type="chain" id="PRO_5046119994" evidence="2">
    <location>
        <begin position="21"/>
        <end position="538"/>
    </location>
</feature>
<evidence type="ECO:0000256" key="2">
    <source>
        <dbReference type="SAM" id="SignalP"/>
    </source>
</evidence>
<sequence length="538" mass="60252">MVSRLVVLISLVLLPLQAIAALTASVDRNPVLAGEFFNLTIRAEQNVKGEQPDTTPLLKNFVVGPTSVRSNTSIINGQVNHTTQWQVELMARNPGTYEIPSFSVANMQSNPLSVKVVPSSTADNQSKDVYIETSMQSDTLYVQQAGVYTVKLFLANDLTEGQLGSPELETANVSQLGKQKESYEIIDGIRYLIIERNYLIQPQKSGQYTIKSPYFKGRIRDNYRTRAASAVGKDIQLNIKPIPQSSSGNWLPSELVTLNEEWQPEKQSYQIGEPITRTITVTALGITKEQLPEINLPTINGVRSYSDQAESNNLVRNGKVISQKVESFALMPQAPGSYTLPEVRVPWFNIITNRTEYAILPERKLTVVGDPNFVQPAISAPIQNNALPESTQTNTANQTTFETPFYYWPLVILGYVLWLITLVIWWIKRKPATQTGNNDVTPKQSIAPLPELKEALKQNNQRAFYHQLVKLCKLHTGSADLTKLNNMVNNSQFAESVSHLQANLYAGKNHAVDLKFIYQQINNLNKKTKSENELTQLY</sequence>
<name>A0ABU8EPI8_9GAMM</name>
<keyword evidence="4" id="KW-1185">Reference proteome</keyword>
<evidence type="ECO:0000313" key="3">
    <source>
        <dbReference type="EMBL" id="MEI4548880.1"/>
    </source>
</evidence>
<keyword evidence="1" id="KW-0812">Transmembrane</keyword>
<proteinExistence type="predicted"/>
<keyword evidence="1" id="KW-1133">Transmembrane helix</keyword>
<gene>
    <name evidence="3" type="ORF">WAE96_04030</name>
</gene>
<dbReference type="EMBL" id="JBAWKS010000001">
    <property type="protein sequence ID" value="MEI4548880.1"/>
    <property type="molecule type" value="Genomic_DNA"/>
</dbReference>
<keyword evidence="2" id="KW-0732">Signal</keyword>
<dbReference type="Proteomes" id="UP001382455">
    <property type="component" value="Unassembled WGS sequence"/>
</dbReference>
<dbReference type="PANTHER" id="PTHR40940">
    <property type="entry name" value="PROTEIN BATD-RELATED"/>
    <property type="match status" value="1"/>
</dbReference>
<feature type="signal peptide" evidence="2">
    <location>
        <begin position="1"/>
        <end position="20"/>
    </location>
</feature>
<protein>
    <submittedName>
        <fullName evidence="3">BatD family protein</fullName>
    </submittedName>
</protein>
<accession>A0ABU8EPI8</accession>
<evidence type="ECO:0000256" key="1">
    <source>
        <dbReference type="SAM" id="Phobius"/>
    </source>
</evidence>
<comment type="caution">
    <text evidence="3">The sequence shown here is derived from an EMBL/GenBank/DDBJ whole genome shotgun (WGS) entry which is preliminary data.</text>
</comment>
<reference evidence="3 4" key="1">
    <citation type="submission" date="2023-12" db="EMBL/GenBank/DDBJ databases">
        <title>Friends and Foes: Symbiotic and Algicidal bacterial influence on Karenia brevis blooms.</title>
        <authorList>
            <person name="Fei C."/>
            <person name="Mohamed A.R."/>
            <person name="Booker A."/>
            <person name="Arshad M."/>
            <person name="Klass S."/>
            <person name="Ahn S."/>
            <person name="Gilbert P.M."/>
            <person name="Heil C.A."/>
            <person name="Martinez J.M."/>
            <person name="Amin S.A."/>
        </authorList>
    </citation>
    <scope>NUCLEOTIDE SEQUENCE [LARGE SCALE GENOMIC DNA]</scope>
    <source>
        <strain evidence="3 4">CE15</strain>
    </source>
</reference>